<comment type="caution">
    <text evidence="2">The sequence shown here is derived from an EMBL/GenBank/DDBJ whole genome shotgun (WGS) entry which is preliminary data.</text>
</comment>
<accession>A0ABU7JSK0</accession>
<keyword evidence="3" id="KW-1185">Reference proteome</keyword>
<dbReference type="RefSeq" id="WP_330152422.1">
    <property type="nucleotide sequence ID" value="NZ_JAUZMZ010000064.1"/>
</dbReference>
<sequence>MTQHRFVAAALPALACTMLLGSCASDNTVPVVRAERAAASPVAAGAADRLGVLARFTSCEDVAPAIAVYLHGLVPGPANKAGPDRVNCTWEVPAGAAGGTATSSVEVVLEPGTGTVPSPSLAAGPGLVSIPDTAIEAAQGIAYSMSLMTAGTSVIATQIELPDVSVSITGGGRDGQPPLDGPAAVAAAKRLLGL</sequence>
<dbReference type="EMBL" id="JAUZMZ010000064">
    <property type="protein sequence ID" value="MEE2033002.1"/>
    <property type="molecule type" value="Genomic_DNA"/>
</dbReference>
<evidence type="ECO:0000256" key="1">
    <source>
        <dbReference type="SAM" id="SignalP"/>
    </source>
</evidence>
<dbReference type="Proteomes" id="UP001331936">
    <property type="component" value="Unassembled WGS sequence"/>
</dbReference>
<organism evidence="2 3">
    <name type="scientific">Rhodococcus chondri</name>
    <dbReference type="NCBI Taxonomy" id="3065941"/>
    <lineage>
        <taxon>Bacteria</taxon>
        <taxon>Bacillati</taxon>
        <taxon>Actinomycetota</taxon>
        <taxon>Actinomycetes</taxon>
        <taxon>Mycobacteriales</taxon>
        <taxon>Nocardiaceae</taxon>
        <taxon>Rhodococcus</taxon>
    </lineage>
</organism>
<name>A0ABU7JSK0_9NOCA</name>
<keyword evidence="1" id="KW-0732">Signal</keyword>
<evidence type="ECO:0000313" key="2">
    <source>
        <dbReference type="EMBL" id="MEE2033002.1"/>
    </source>
</evidence>
<evidence type="ECO:0000313" key="3">
    <source>
        <dbReference type="Proteomes" id="UP001331936"/>
    </source>
</evidence>
<proteinExistence type="predicted"/>
<feature type="chain" id="PRO_5046159194" description="DUF3558 domain-containing protein" evidence="1">
    <location>
        <begin position="25"/>
        <end position="194"/>
    </location>
</feature>
<evidence type="ECO:0008006" key="4">
    <source>
        <dbReference type="Google" id="ProtNLM"/>
    </source>
</evidence>
<protein>
    <recommendedName>
        <fullName evidence="4">DUF3558 domain-containing protein</fullName>
    </recommendedName>
</protein>
<reference evidence="2 3" key="1">
    <citation type="submission" date="2023-08" db="EMBL/GenBank/DDBJ databases">
        <authorList>
            <person name="Girao M."/>
            <person name="Carvalho M.F."/>
        </authorList>
    </citation>
    <scope>NUCLEOTIDE SEQUENCE [LARGE SCALE GENOMIC DNA]</scope>
    <source>
        <strain evidence="2 3">CC-R104</strain>
    </source>
</reference>
<dbReference type="PROSITE" id="PS51257">
    <property type="entry name" value="PROKAR_LIPOPROTEIN"/>
    <property type="match status" value="1"/>
</dbReference>
<feature type="signal peptide" evidence="1">
    <location>
        <begin position="1"/>
        <end position="24"/>
    </location>
</feature>
<gene>
    <name evidence="2" type="ORF">Q8814_12910</name>
</gene>